<dbReference type="Gene3D" id="3.40.640.10">
    <property type="entry name" value="Type I PLP-dependent aspartate aminotransferase-like (Major domain)"/>
    <property type="match status" value="1"/>
</dbReference>
<comment type="similarity">
    <text evidence="2">Belongs to the group II decarboxylase family.</text>
</comment>
<evidence type="ECO:0000313" key="6">
    <source>
        <dbReference type="EMBL" id="SVA10491.1"/>
    </source>
</evidence>
<evidence type="ECO:0000256" key="1">
    <source>
        <dbReference type="ARBA" id="ARBA00001933"/>
    </source>
</evidence>
<dbReference type="PANTHER" id="PTHR11999:SF70">
    <property type="entry name" value="MIP05841P"/>
    <property type="match status" value="1"/>
</dbReference>
<feature type="non-terminal residue" evidence="6">
    <location>
        <position position="1"/>
    </location>
</feature>
<dbReference type="Pfam" id="PF00282">
    <property type="entry name" value="Pyridoxal_deC"/>
    <property type="match status" value="1"/>
</dbReference>
<dbReference type="InterPro" id="IPR010977">
    <property type="entry name" value="Aromatic_deC"/>
</dbReference>
<reference evidence="6" key="1">
    <citation type="submission" date="2018-05" db="EMBL/GenBank/DDBJ databases">
        <authorList>
            <person name="Lanie J.A."/>
            <person name="Ng W.-L."/>
            <person name="Kazmierczak K.M."/>
            <person name="Andrzejewski T.M."/>
            <person name="Davidsen T.M."/>
            <person name="Wayne K.J."/>
            <person name="Tettelin H."/>
            <person name="Glass J.I."/>
            <person name="Rusch D."/>
            <person name="Podicherti R."/>
            <person name="Tsui H.-C.T."/>
            <person name="Winkler M.E."/>
        </authorList>
    </citation>
    <scope>NUCLEOTIDE SEQUENCE</scope>
</reference>
<dbReference type="InterPro" id="IPR015424">
    <property type="entry name" value="PyrdxlP-dep_Trfase"/>
</dbReference>
<dbReference type="GO" id="GO:0019752">
    <property type="term" value="P:carboxylic acid metabolic process"/>
    <property type="evidence" value="ECO:0007669"/>
    <property type="project" value="InterPro"/>
</dbReference>
<gene>
    <name evidence="6" type="ORF">METZ01_LOCUS63345</name>
</gene>
<dbReference type="GO" id="GO:0005737">
    <property type="term" value="C:cytoplasm"/>
    <property type="evidence" value="ECO:0007669"/>
    <property type="project" value="TreeGrafter"/>
</dbReference>
<dbReference type="EMBL" id="UINC01003938">
    <property type="protein sequence ID" value="SVA10491.1"/>
    <property type="molecule type" value="Genomic_DNA"/>
</dbReference>
<sequence length="371" mass="41853">NGMLWVTSPACTELETHMLDWLAGMLDLPEKFSSKRSGGGVIQDTASSSSLCALLAARERATKGRSNEKGCDGQLTVYVSTQAHSSIEKASMISGLGRNNIRLIDVDGSFAMRPQGLRTQLEKDIKEGFKPAYVCATVGTTSSTAFDPIDEIGKICREYDIWLHVDAAMAGTAAICPEYRYIHEGLELADSYTFNPHKWMLTNFDCSCLYVANRNELTNSLSILPEYLKNQETRSGTVFDYRDWQIPLGRRFRSLKLWSVIRYYGIEGLRKYIRGHVDLAQEFASWIKDHADFQLMAPVPLNLVCFRYIGSDEINEMILNSLNQSGSLYLTHTKLNGYYTIRICIGQPQTTREHIEHAWKMIKETAKKLGT</sequence>
<dbReference type="Gene3D" id="3.90.1150.10">
    <property type="entry name" value="Aspartate Aminotransferase, domain 1"/>
    <property type="match status" value="1"/>
</dbReference>
<evidence type="ECO:0000256" key="3">
    <source>
        <dbReference type="ARBA" id="ARBA00022793"/>
    </source>
</evidence>
<keyword evidence="4" id="KW-0663">Pyridoxal phosphate</keyword>
<keyword evidence="3" id="KW-0210">Decarboxylase</keyword>
<protein>
    <recommendedName>
        <fullName evidence="7">Aspartate aminotransferase family protein</fullName>
    </recommendedName>
</protein>
<dbReference type="CDD" id="cd06450">
    <property type="entry name" value="DOPA_deC_like"/>
    <property type="match status" value="1"/>
</dbReference>
<dbReference type="SUPFAM" id="SSF53383">
    <property type="entry name" value="PLP-dependent transferases"/>
    <property type="match status" value="1"/>
</dbReference>
<dbReference type="AlphaFoldDB" id="A0A381T4J2"/>
<evidence type="ECO:0008006" key="7">
    <source>
        <dbReference type="Google" id="ProtNLM"/>
    </source>
</evidence>
<name>A0A381T4J2_9ZZZZ</name>
<dbReference type="InterPro" id="IPR002129">
    <property type="entry name" value="PyrdxlP-dep_de-COase"/>
</dbReference>
<comment type="cofactor">
    <cofactor evidence="1">
        <name>pyridoxal 5'-phosphate</name>
        <dbReference type="ChEBI" id="CHEBI:597326"/>
    </cofactor>
</comment>
<dbReference type="GO" id="GO:0006520">
    <property type="term" value="P:amino acid metabolic process"/>
    <property type="evidence" value="ECO:0007669"/>
    <property type="project" value="InterPro"/>
</dbReference>
<evidence type="ECO:0000256" key="4">
    <source>
        <dbReference type="ARBA" id="ARBA00022898"/>
    </source>
</evidence>
<accession>A0A381T4J2</accession>
<keyword evidence="5" id="KW-0456">Lyase</keyword>
<dbReference type="InterPro" id="IPR015422">
    <property type="entry name" value="PyrdxlP-dep_Trfase_small"/>
</dbReference>
<evidence type="ECO:0000256" key="5">
    <source>
        <dbReference type="ARBA" id="ARBA00023239"/>
    </source>
</evidence>
<organism evidence="6">
    <name type="scientific">marine metagenome</name>
    <dbReference type="NCBI Taxonomy" id="408172"/>
    <lineage>
        <taxon>unclassified sequences</taxon>
        <taxon>metagenomes</taxon>
        <taxon>ecological metagenomes</taxon>
    </lineage>
</organism>
<dbReference type="GO" id="GO:0030170">
    <property type="term" value="F:pyridoxal phosphate binding"/>
    <property type="evidence" value="ECO:0007669"/>
    <property type="project" value="InterPro"/>
</dbReference>
<dbReference type="InterPro" id="IPR015421">
    <property type="entry name" value="PyrdxlP-dep_Trfase_major"/>
</dbReference>
<dbReference type="GO" id="GO:0016831">
    <property type="term" value="F:carboxy-lyase activity"/>
    <property type="evidence" value="ECO:0007669"/>
    <property type="project" value="UniProtKB-KW"/>
</dbReference>
<dbReference type="PANTHER" id="PTHR11999">
    <property type="entry name" value="GROUP II PYRIDOXAL-5-PHOSPHATE DECARBOXYLASE"/>
    <property type="match status" value="1"/>
</dbReference>
<proteinExistence type="inferred from homology"/>
<dbReference type="PRINTS" id="PR00800">
    <property type="entry name" value="YHDCRBOXLASE"/>
</dbReference>
<evidence type="ECO:0000256" key="2">
    <source>
        <dbReference type="ARBA" id="ARBA00009533"/>
    </source>
</evidence>